<protein>
    <recommendedName>
        <fullName evidence="3">DoxX family protein</fullName>
    </recommendedName>
</protein>
<proteinExistence type="predicted"/>
<dbReference type="EMBL" id="JBHUOQ010000004">
    <property type="protein sequence ID" value="MFD2830914.1"/>
    <property type="molecule type" value="Genomic_DNA"/>
</dbReference>
<organism evidence="1 2">
    <name type="scientific">Corticicoccus populi</name>
    <dbReference type="NCBI Taxonomy" id="1812821"/>
    <lineage>
        <taxon>Bacteria</taxon>
        <taxon>Bacillati</taxon>
        <taxon>Bacillota</taxon>
        <taxon>Bacilli</taxon>
        <taxon>Bacillales</taxon>
        <taxon>Staphylococcaceae</taxon>
        <taxon>Corticicoccus</taxon>
    </lineage>
</organism>
<comment type="caution">
    <text evidence="1">The sequence shown here is derived from an EMBL/GenBank/DDBJ whole genome shotgun (WGS) entry which is preliminary data.</text>
</comment>
<dbReference type="Proteomes" id="UP001597519">
    <property type="component" value="Unassembled WGS sequence"/>
</dbReference>
<accession>A0ABW5WXS1</accession>
<reference evidence="2" key="1">
    <citation type="journal article" date="2019" name="Int. J. Syst. Evol. Microbiol.">
        <title>The Global Catalogue of Microorganisms (GCM) 10K type strain sequencing project: providing services to taxonomists for standard genome sequencing and annotation.</title>
        <authorList>
            <consortium name="The Broad Institute Genomics Platform"/>
            <consortium name="The Broad Institute Genome Sequencing Center for Infectious Disease"/>
            <person name="Wu L."/>
            <person name="Ma J."/>
        </authorList>
    </citation>
    <scope>NUCLEOTIDE SEQUENCE [LARGE SCALE GENOMIC DNA]</scope>
    <source>
        <strain evidence="2">KCTC 33575</strain>
    </source>
</reference>
<sequence>MLQYLVNLYIGKGVFNSGLQKVKKKGQMGEEFEDTFEVSAPQMKIAGYLEAAGAGLLFLSFLGKTFTRLGTLLISIVLGTAVFKHLKAGHGFEGSKGAASLLGLSLVSFFETFRK</sequence>
<evidence type="ECO:0000313" key="2">
    <source>
        <dbReference type="Proteomes" id="UP001597519"/>
    </source>
</evidence>
<keyword evidence="2" id="KW-1185">Reference proteome</keyword>
<dbReference type="RefSeq" id="WP_377774397.1">
    <property type="nucleotide sequence ID" value="NZ_JBHUOQ010000004.1"/>
</dbReference>
<gene>
    <name evidence="1" type="ORF">ACFSX4_10615</name>
</gene>
<evidence type="ECO:0008006" key="3">
    <source>
        <dbReference type="Google" id="ProtNLM"/>
    </source>
</evidence>
<evidence type="ECO:0000313" key="1">
    <source>
        <dbReference type="EMBL" id="MFD2830914.1"/>
    </source>
</evidence>
<name>A0ABW5WXS1_9STAP</name>